<organism evidence="2 3">
    <name type="scientific">Terrihabitans rhizophilus</name>
    <dbReference type="NCBI Taxonomy" id="3092662"/>
    <lineage>
        <taxon>Bacteria</taxon>
        <taxon>Pseudomonadati</taxon>
        <taxon>Pseudomonadota</taxon>
        <taxon>Alphaproteobacteria</taxon>
        <taxon>Hyphomicrobiales</taxon>
        <taxon>Terrihabitans</taxon>
    </lineage>
</organism>
<dbReference type="SUPFAM" id="SSF48452">
    <property type="entry name" value="TPR-like"/>
    <property type="match status" value="2"/>
</dbReference>
<dbReference type="Proteomes" id="UP001274321">
    <property type="component" value="Unassembled WGS sequence"/>
</dbReference>
<sequence>MPVSRIAIAVVVSGLAAGYLVSGGSPDARDVQDTRPVGSGRADPLYTGSLPRGRVLMAQAEGASAGADAAPGTAPAAGDAPKPDLTALRYFSRQGDQRRVDAEIARLRLLYPGWSPPDNLNEPEQVGDPELDRMWQLFADGKYAEARSAVAARRAADPRWTPPEDLTARLNEAEGRARLMNASDAKQWETVLQVAAEVPNLLTCADPESLWRVGEAFANTDRADRARDAFQYVLKNCDDAGVRLATVQKALAVLDIARVDQLLTLERKGADGKSEFETVRADIVRSKIGRAAETNQTAAAADLSMLENVARTGTSADDPLVLGWYYLRQNHADQALTWFQMATSREDTAKSAEGQVLALSALGRNQEAEQVAYPARTKSDDMLKAYRIVATALLATDPAPRLEAGVLARTADELGRAREASGAQAVGWYSYNTNQIGTAIQWFTTALGWDPNDEPSAYGLALSYQNQKDRAGFNRILQQWGSRSQRIADLAVDPRRRRSAAPPVAIPAPKISTAQIAPPAVRDPVQTGGISGSISRASDAIRAERAAAAAAYTPSRVQAAASVPAPPQPIAPAMVRETVRETVSEPAPRAPRAMSREDLASSMLDDFSEPVRAPREVTVTQVNQPAVRGAKGPSGCPLARNPTTAANRGWCLMELERPMEAIAAFDVAIQTGTGQVKEDAAYGKALANLRAGLTGNAAVAATEAAQSPRRSVELSVQILTQRAIASYRDEKYAETIIALNERSRYVPEQNDLMMMRGWAYFNLRRYSDAQRIFTAVSKTGDAAGMRGLVAIGEVTGRIKD</sequence>
<reference evidence="2 3" key="1">
    <citation type="submission" date="2023-11" db="EMBL/GenBank/DDBJ databases">
        <authorList>
            <person name="Bao R."/>
        </authorList>
    </citation>
    <scope>NUCLEOTIDE SEQUENCE [LARGE SCALE GENOMIC DNA]</scope>
    <source>
        <strain evidence="2 3">PJ23</strain>
    </source>
</reference>
<dbReference type="Gene3D" id="1.25.40.10">
    <property type="entry name" value="Tetratricopeptide repeat domain"/>
    <property type="match status" value="2"/>
</dbReference>
<accession>A0ABU4RQL8</accession>
<evidence type="ECO:0008006" key="4">
    <source>
        <dbReference type="Google" id="ProtNLM"/>
    </source>
</evidence>
<evidence type="ECO:0000256" key="1">
    <source>
        <dbReference type="SAM" id="MobiDB-lite"/>
    </source>
</evidence>
<dbReference type="RefSeq" id="WP_319844600.1">
    <property type="nucleotide sequence ID" value="NZ_JAXAFJ010000005.1"/>
</dbReference>
<protein>
    <recommendedName>
        <fullName evidence="4">Tetratricopeptide repeat protein</fullName>
    </recommendedName>
</protein>
<proteinExistence type="predicted"/>
<gene>
    <name evidence="2" type="ORF">SCD90_10385</name>
</gene>
<name>A0ABU4RQL8_9HYPH</name>
<comment type="caution">
    <text evidence="2">The sequence shown here is derived from an EMBL/GenBank/DDBJ whole genome shotgun (WGS) entry which is preliminary data.</text>
</comment>
<dbReference type="EMBL" id="JAXAFJ010000005">
    <property type="protein sequence ID" value="MDX6806473.1"/>
    <property type="molecule type" value="Genomic_DNA"/>
</dbReference>
<evidence type="ECO:0000313" key="3">
    <source>
        <dbReference type="Proteomes" id="UP001274321"/>
    </source>
</evidence>
<keyword evidence="3" id="KW-1185">Reference proteome</keyword>
<feature type="region of interest" description="Disordered" evidence="1">
    <location>
        <begin position="61"/>
        <end position="83"/>
    </location>
</feature>
<evidence type="ECO:0000313" key="2">
    <source>
        <dbReference type="EMBL" id="MDX6806473.1"/>
    </source>
</evidence>
<dbReference type="InterPro" id="IPR011990">
    <property type="entry name" value="TPR-like_helical_dom_sf"/>
</dbReference>
<feature type="region of interest" description="Disordered" evidence="1">
    <location>
        <begin position="23"/>
        <end position="46"/>
    </location>
</feature>